<evidence type="ECO:0000313" key="5">
    <source>
        <dbReference type="EMBL" id="TKR58737.1"/>
    </source>
</evidence>
<keyword evidence="4" id="KW-0904">Protein phosphatase</keyword>
<evidence type="ECO:0000313" key="6">
    <source>
        <dbReference type="Proteomes" id="UP000298663"/>
    </source>
</evidence>
<dbReference type="PANTHER" id="PTHR45848:SF4">
    <property type="entry name" value="DUAL SPECIFICITY PROTEIN PHOSPHATASE 12"/>
    <property type="match status" value="1"/>
</dbReference>
<comment type="similarity">
    <text evidence="1">Belongs to the protein-tyrosine phosphatase family. Non-receptor class dual specificity subfamily.</text>
</comment>
<evidence type="ECO:0000256" key="3">
    <source>
        <dbReference type="ARBA" id="ARBA00022801"/>
    </source>
</evidence>
<proteinExistence type="inferred from homology"/>
<dbReference type="GO" id="GO:0008138">
    <property type="term" value="F:protein tyrosine/serine/threonine phosphatase activity"/>
    <property type="evidence" value="ECO:0007669"/>
    <property type="project" value="TreeGrafter"/>
</dbReference>
<organism evidence="5 6">
    <name type="scientific">Steinernema carpocapsae</name>
    <name type="common">Entomopathogenic nematode</name>
    <dbReference type="NCBI Taxonomy" id="34508"/>
    <lineage>
        <taxon>Eukaryota</taxon>
        <taxon>Metazoa</taxon>
        <taxon>Ecdysozoa</taxon>
        <taxon>Nematoda</taxon>
        <taxon>Chromadorea</taxon>
        <taxon>Rhabditida</taxon>
        <taxon>Tylenchina</taxon>
        <taxon>Panagrolaimomorpha</taxon>
        <taxon>Strongyloidoidea</taxon>
        <taxon>Steinernematidae</taxon>
        <taxon>Steinernema</taxon>
    </lineage>
</organism>
<reference evidence="5 6" key="2">
    <citation type="journal article" date="2019" name="G3 (Bethesda)">
        <title>Hybrid Assembly of the Genome of the Entomopathogenic Nematode Steinernema carpocapsae Identifies the X-Chromosome.</title>
        <authorList>
            <person name="Serra L."/>
            <person name="Macchietto M."/>
            <person name="Macias-Munoz A."/>
            <person name="McGill C.J."/>
            <person name="Rodriguez I.M."/>
            <person name="Rodriguez B."/>
            <person name="Murad R."/>
            <person name="Mortazavi A."/>
        </authorList>
    </citation>
    <scope>NUCLEOTIDE SEQUENCE [LARGE SCALE GENOMIC DNA]</scope>
    <source>
        <strain evidence="5 6">ALL</strain>
    </source>
</reference>
<dbReference type="EC" id="3.1.3.48" evidence="2"/>
<evidence type="ECO:0000256" key="2">
    <source>
        <dbReference type="ARBA" id="ARBA00013064"/>
    </source>
</evidence>
<sequence length="170" mass="19514">MGYRADSETLSLAQEYRNWCADSGIIPQTGHADGVHKLDEKPHKRKFKCRRCRQPLFYDTNLMQHEPENRYGPNPYGDKCGFGYLVTPMEWMRLHDNEEKILCPSCGDKLGQYIAMGKRCLGGERQACNKLVRPWIHIQKAKVDDCPNLDLFRPNVVAHHTPSITITPTS</sequence>
<reference evidence="5 6" key="1">
    <citation type="journal article" date="2015" name="Genome Biol.">
        <title>Comparative genomics of Steinernema reveals deeply conserved gene regulatory networks.</title>
        <authorList>
            <person name="Dillman A.R."/>
            <person name="Macchietto M."/>
            <person name="Porter C.F."/>
            <person name="Rogers A."/>
            <person name="Williams B."/>
            <person name="Antoshechkin I."/>
            <person name="Lee M.M."/>
            <person name="Goodwin Z."/>
            <person name="Lu X."/>
            <person name="Lewis E.E."/>
            <person name="Goodrich-Blair H."/>
            <person name="Stock S.P."/>
            <person name="Adams B.J."/>
            <person name="Sternberg P.W."/>
            <person name="Mortazavi A."/>
        </authorList>
    </citation>
    <scope>NUCLEOTIDE SEQUENCE [LARGE SCALE GENOMIC DNA]</scope>
    <source>
        <strain evidence="5 6">ALL</strain>
    </source>
</reference>
<dbReference type="PANTHER" id="PTHR45848">
    <property type="entry name" value="DUAL SPECIFICITY PROTEIN PHOSPHATASE 12 FAMILY MEMBER"/>
    <property type="match status" value="1"/>
</dbReference>
<protein>
    <recommendedName>
        <fullName evidence="2">protein-tyrosine-phosphatase</fullName>
        <ecNumber evidence="2">3.1.3.48</ecNumber>
    </recommendedName>
</protein>
<dbReference type="AlphaFoldDB" id="A0A4U5LRV4"/>
<gene>
    <name evidence="5" type="ORF">L596_030146</name>
</gene>
<dbReference type="EMBL" id="AZBU02000013">
    <property type="protein sequence ID" value="TKR58737.1"/>
    <property type="molecule type" value="Genomic_DNA"/>
</dbReference>
<accession>A0A4U5LRV4</accession>
<dbReference type="GO" id="GO:0004725">
    <property type="term" value="F:protein tyrosine phosphatase activity"/>
    <property type="evidence" value="ECO:0007669"/>
    <property type="project" value="UniProtKB-EC"/>
</dbReference>
<dbReference type="STRING" id="34508.A0A4U5LRV4"/>
<keyword evidence="3" id="KW-0378">Hydrolase</keyword>
<dbReference type="GO" id="GO:0005634">
    <property type="term" value="C:nucleus"/>
    <property type="evidence" value="ECO:0007669"/>
    <property type="project" value="TreeGrafter"/>
</dbReference>
<dbReference type="Proteomes" id="UP000298663">
    <property type="component" value="Unassembled WGS sequence"/>
</dbReference>
<evidence type="ECO:0000256" key="1">
    <source>
        <dbReference type="ARBA" id="ARBA00008601"/>
    </source>
</evidence>
<comment type="caution">
    <text evidence="5">The sequence shown here is derived from an EMBL/GenBank/DDBJ whole genome shotgun (WGS) entry which is preliminary data.</text>
</comment>
<keyword evidence="6" id="KW-1185">Reference proteome</keyword>
<name>A0A4U5LRV4_STECR</name>
<evidence type="ECO:0000256" key="4">
    <source>
        <dbReference type="ARBA" id="ARBA00022912"/>
    </source>
</evidence>
<dbReference type="OrthoDB" id="2017893at2759"/>